<dbReference type="InterPro" id="IPR009959">
    <property type="entry name" value="Cyclase_SnoaL-like"/>
</dbReference>
<evidence type="ECO:0000313" key="2">
    <source>
        <dbReference type="Proteomes" id="UP000604046"/>
    </source>
</evidence>
<name>A0A812UJP1_9DINO</name>
<evidence type="ECO:0008006" key="3">
    <source>
        <dbReference type="Google" id="ProtNLM"/>
    </source>
</evidence>
<dbReference type="PANTHER" id="PTHR38436">
    <property type="entry name" value="POLYKETIDE CYCLASE SNOAL-LIKE DOMAIN"/>
    <property type="match status" value="1"/>
</dbReference>
<proteinExistence type="predicted"/>
<organism evidence="1 2">
    <name type="scientific">Symbiodinium natans</name>
    <dbReference type="NCBI Taxonomy" id="878477"/>
    <lineage>
        <taxon>Eukaryota</taxon>
        <taxon>Sar</taxon>
        <taxon>Alveolata</taxon>
        <taxon>Dinophyceae</taxon>
        <taxon>Suessiales</taxon>
        <taxon>Symbiodiniaceae</taxon>
        <taxon>Symbiodinium</taxon>
    </lineage>
</organism>
<dbReference type="OrthoDB" id="3657563at2759"/>
<gene>
    <name evidence="1" type="ORF">SNAT2548_LOCUS33009</name>
</gene>
<dbReference type="PANTHER" id="PTHR38436:SF1">
    <property type="entry name" value="ESTER CYCLASE"/>
    <property type="match status" value="1"/>
</dbReference>
<dbReference type="GO" id="GO:0030638">
    <property type="term" value="P:polyketide metabolic process"/>
    <property type="evidence" value="ECO:0007669"/>
    <property type="project" value="InterPro"/>
</dbReference>
<reference evidence="1" key="1">
    <citation type="submission" date="2021-02" db="EMBL/GenBank/DDBJ databases">
        <authorList>
            <person name="Dougan E. K."/>
            <person name="Rhodes N."/>
            <person name="Thang M."/>
            <person name="Chan C."/>
        </authorList>
    </citation>
    <scope>NUCLEOTIDE SEQUENCE</scope>
</reference>
<protein>
    <recommendedName>
        <fullName evidence="3">Ester cyclase</fullName>
    </recommendedName>
</protein>
<comment type="caution">
    <text evidence="1">The sequence shown here is derived from an EMBL/GenBank/DDBJ whole genome shotgun (WGS) entry which is preliminary data.</text>
</comment>
<dbReference type="AlphaFoldDB" id="A0A812UJP1"/>
<dbReference type="Gene3D" id="3.10.450.50">
    <property type="match status" value="1"/>
</dbReference>
<dbReference type="EMBL" id="CAJNDS010002735">
    <property type="protein sequence ID" value="CAE7578497.1"/>
    <property type="molecule type" value="Genomic_DNA"/>
</dbReference>
<dbReference type="SUPFAM" id="SSF54427">
    <property type="entry name" value="NTF2-like"/>
    <property type="match status" value="1"/>
</dbReference>
<dbReference type="Pfam" id="PF07366">
    <property type="entry name" value="SnoaL"/>
    <property type="match status" value="1"/>
</dbReference>
<accession>A0A812UJP1</accession>
<keyword evidence="2" id="KW-1185">Reference proteome</keyword>
<sequence>MSTIQEANKARIREFVQVVQNQQDVEACDRFFSPDFVNPDIEKVLATGKGETESFKDHVDGDKVLHRMLFRAFPDIRVSILDMAADGDKVWTMKRFQGTHLGPWMDVQPTGRSMCFEVVDIMRLQDGMIMDHQMVSTFERMVEHLRA</sequence>
<dbReference type="Proteomes" id="UP000604046">
    <property type="component" value="Unassembled WGS sequence"/>
</dbReference>
<evidence type="ECO:0000313" key="1">
    <source>
        <dbReference type="EMBL" id="CAE7578497.1"/>
    </source>
</evidence>
<dbReference type="InterPro" id="IPR032710">
    <property type="entry name" value="NTF2-like_dom_sf"/>
</dbReference>